<feature type="transmembrane region" description="Helical" evidence="8">
    <location>
        <begin position="188"/>
        <end position="210"/>
    </location>
</feature>
<dbReference type="GO" id="GO:0055085">
    <property type="term" value="P:transmembrane transport"/>
    <property type="evidence" value="ECO:0007669"/>
    <property type="project" value="InterPro"/>
</dbReference>
<comment type="caution">
    <text evidence="10">The sequence shown here is derived from an EMBL/GenBank/DDBJ whole genome shotgun (WGS) entry which is preliminary data.</text>
</comment>
<sequence length="278" mass="29796">MTENVKVGTVRPSRQRNLPIWLRAWNVVVIALLILPVLVVIPMSFSDARNFSFPPKGFSLRWYENFFTSPKWMDSLFASLQVGLLAAVLATVLGTLAAVAIARMSPKLSSFLSSIYMAPMIVPGVIFAVAIYAVFLRWQLVGNLFGFVAAHTILALPFVITSVSSSLSGYNSGLTTAASSLGAGPLKAFLTVTLPLILPGVVSGFVLAFVTSFDESVVSLFLQTPYLKTLPANMYDAIATEIDPTVSAAATLVILATTTVVVLVQVLPGLKKKKANQQ</sequence>
<dbReference type="EMBL" id="JAVDWN010000018">
    <property type="protein sequence ID" value="MDR7165710.1"/>
    <property type="molecule type" value="Genomic_DNA"/>
</dbReference>
<keyword evidence="5 8" id="KW-0812">Transmembrane</keyword>
<protein>
    <submittedName>
        <fullName evidence="10">Spermidine/putrescine transport system permease protein</fullName>
    </submittedName>
</protein>
<dbReference type="PANTHER" id="PTHR43357">
    <property type="entry name" value="INNER MEMBRANE ABC TRANSPORTER PERMEASE PROTEIN YDCV"/>
    <property type="match status" value="1"/>
</dbReference>
<evidence type="ECO:0000313" key="10">
    <source>
        <dbReference type="EMBL" id="MDR7165710.1"/>
    </source>
</evidence>
<evidence type="ECO:0000256" key="2">
    <source>
        <dbReference type="ARBA" id="ARBA00022448"/>
    </source>
</evidence>
<evidence type="ECO:0000256" key="1">
    <source>
        <dbReference type="ARBA" id="ARBA00004429"/>
    </source>
</evidence>
<evidence type="ECO:0000256" key="6">
    <source>
        <dbReference type="ARBA" id="ARBA00022989"/>
    </source>
</evidence>
<dbReference type="PANTHER" id="PTHR43357:SF4">
    <property type="entry name" value="INNER MEMBRANE ABC TRANSPORTER PERMEASE PROTEIN YDCV"/>
    <property type="match status" value="1"/>
</dbReference>
<feature type="transmembrane region" description="Helical" evidence="8">
    <location>
        <begin position="114"/>
        <end position="138"/>
    </location>
</feature>
<comment type="subcellular location">
    <subcellularLocation>
        <location evidence="1">Cell inner membrane</location>
        <topology evidence="1">Multi-pass membrane protein</topology>
    </subcellularLocation>
    <subcellularLocation>
        <location evidence="8">Cell membrane</location>
        <topology evidence="8">Multi-pass membrane protein</topology>
    </subcellularLocation>
</comment>
<evidence type="ECO:0000259" key="9">
    <source>
        <dbReference type="PROSITE" id="PS50928"/>
    </source>
</evidence>
<dbReference type="Pfam" id="PF00528">
    <property type="entry name" value="BPD_transp_1"/>
    <property type="match status" value="1"/>
</dbReference>
<dbReference type="RefSeq" id="WP_026935767.1">
    <property type="nucleotide sequence ID" value="NZ_JAVDWN010000018.1"/>
</dbReference>
<gene>
    <name evidence="10" type="ORF">J2X12_003764</name>
</gene>
<dbReference type="CDD" id="cd06261">
    <property type="entry name" value="TM_PBP2"/>
    <property type="match status" value="1"/>
</dbReference>
<dbReference type="GO" id="GO:0005886">
    <property type="term" value="C:plasma membrane"/>
    <property type="evidence" value="ECO:0007669"/>
    <property type="project" value="UniProtKB-SubCell"/>
</dbReference>
<keyword evidence="4" id="KW-0997">Cell inner membrane</keyword>
<dbReference type="PROSITE" id="PS50928">
    <property type="entry name" value="ABC_TM1"/>
    <property type="match status" value="1"/>
</dbReference>
<evidence type="ECO:0000313" key="11">
    <source>
        <dbReference type="Proteomes" id="UP001262032"/>
    </source>
</evidence>
<dbReference type="InterPro" id="IPR000515">
    <property type="entry name" value="MetI-like"/>
</dbReference>
<feature type="transmembrane region" description="Helical" evidence="8">
    <location>
        <begin position="20"/>
        <end position="45"/>
    </location>
</feature>
<keyword evidence="6 8" id="KW-1133">Transmembrane helix</keyword>
<feature type="domain" description="ABC transmembrane type-1" evidence="9">
    <location>
        <begin position="76"/>
        <end position="264"/>
    </location>
</feature>
<evidence type="ECO:0000256" key="8">
    <source>
        <dbReference type="RuleBase" id="RU363032"/>
    </source>
</evidence>
<dbReference type="AlphaFoldDB" id="A0AAW8NG50"/>
<dbReference type="Proteomes" id="UP001262032">
    <property type="component" value="Unassembled WGS sequence"/>
</dbReference>
<comment type="similarity">
    <text evidence="8">Belongs to the binding-protein-dependent transport system permease family.</text>
</comment>
<keyword evidence="2 8" id="KW-0813">Transport</keyword>
<evidence type="ECO:0000256" key="3">
    <source>
        <dbReference type="ARBA" id="ARBA00022475"/>
    </source>
</evidence>
<evidence type="ECO:0000256" key="7">
    <source>
        <dbReference type="ARBA" id="ARBA00023136"/>
    </source>
</evidence>
<proteinExistence type="inferred from homology"/>
<reference evidence="10" key="1">
    <citation type="submission" date="2023-07" db="EMBL/GenBank/DDBJ databases">
        <title>Sorghum-associated microbial communities from plants grown in Nebraska, USA.</title>
        <authorList>
            <person name="Schachtman D."/>
        </authorList>
    </citation>
    <scope>NUCLEOTIDE SEQUENCE</scope>
    <source>
        <strain evidence="10">BE261</strain>
    </source>
</reference>
<name>A0AAW8NG50_PSEOX</name>
<dbReference type="SUPFAM" id="SSF161098">
    <property type="entry name" value="MetI-like"/>
    <property type="match status" value="1"/>
</dbReference>
<evidence type="ECO:0000256" key="4">
    <source>
        <dbReference type="ARBA" id="ARBA00022519"/>
    </source>
</evidence>
<accession>A0AAW8NG50</accession>
<dbReference type="Gene3D" id="1.10.3720.10">
    <property type="entry name" value="MetI-like"/>
    <property type="match status" value="1"/>
</dbReference>
<keyword evidence="3" id="KW-1003">Cell membrane</keyword>
<evidence type="ECO:0000256" key="5">
    <source>
        <dbReference type="ARBA" id="ARBA00022692"/>
    </source>
</evidence>
<feature type="transmembrane region" description="Helical" evidence="8">
    <location>
        <begin position="144"/>
        <end position="167"/>
    </location>
</feature>
<keyword evidence="7 8" id="KW-0472">Membrane</keyword>
<dbReference type="InterPro" id="IPR035906">
    <property type="entry name" value="MetI-like_sf"/>
</dbReference>
<organism evidence="10 11">
    <name type="scientific">Pseudarthrobacter oxydans</name>
    <name type="common">Arthrobacter oxydans</name>
    <dbReference type="NCBI Taxonomy" id="1671"/>
    <lineage>
        <taxon>Bacteria</taxon>
        <taxon>Bacillati</taxon>
        <taxon>Actinomycetota</taxon>
        <taxon>Actinomycetes</taxon>
        <taxon>Micrococcales</taxon>
        <taxon>Micrococcaceae</taxon>
        <taxon>Pseudarthrobacter</taxon>
    </lineage>
</organism>
<feature type="transmembrane region" description="Helical" evidence="8">
    <location>
        <begin position="248"/>
        <end position="270"/>
    </location>
</feature>
<feature type="transmembrane region" description="Helical" evidence="8">
    <location>
        <begin position="76"/>
        <end position="102"/>
    </location>
</feature>